<sequence>MTRTETILIWPDTQIPEQDDRAVNALIAFIKDHQPDTIVDIGDWMDFAPPSRWSKGTAAEFDQTLGRDLKKAHEIQAKVRNVWDGEWKRHLGNHDLRVSDSVKRYTPWLHGYEGISYESMLRHEEFEIETLPTFYDVAPGWISTHGHKGVNVNPRPAGTAMSLVKKTGKSVVCGHTHRAGLEPWDQGYNGRTKRLWAMEVGNLMDMKKAGYLGLGAANWQQGFGLLHVTGRSVRPEVIYIENGRFTVAGREYR</sequence>
<dbReference type="AlphaFoldDB" id="A0A540W4N4"/>
<evidence type="ECO:0000313" key="1">
    <source>
        <dbReference type="EMBL" id="TQF03952.1"/>
    </source>
</evidence>
<evidence type="ECO:0000313" key="2">
    <source>
        <dbReference type="Proteomes" id="UP000319103"/>
    </source>
</evidence>
<reference evidence="1 2" key="1">
    <citation type="submission" date="2019-06" db="EMBL/GenBank/DDBJ databases">
        <title>Description of Kitasatospora acidophila sp. nov. isolated from pine grove soil, and reclassification of Streptomyces novaecaesareae to Kitasatospora novaeceasareae comb. nov.</title>
        <authorList>
            <person name="Kim M.J."/>
        </authorList>
    </citation>
    <scope>NUCLEOTIDE SEQUENCE [LARGE SCALE GENOMIC DNA]</scope>
    <source>
        <strain evidence="1 2">MMS16-CNU292</strain>
    </source>
</reference>
<dbReference type="SUPFAM" id="SSF56300">
    <property type="entry name" value="Metallo-dependent phosphatases"/>
    <property type="match status" value="1"/>
</dbReference>
<organism evidence="1 2">
    <name type="scientific">Kitasatospora acidiphila</name>
    <dbReference type="NCBI Taxonomy" id="2567942"/>
    <lineage>
        <taxon>Bacteria</taxon>
        <taxon>Bacillati</taxon>
        <taxon>Actinomycetota</taxon>
        <taxon>Actinomycetes</taxon>
        <taxon>Kitasatosporales</taxon>
        <taxon>Streptomycetaceae</taxon>
        <taxon>Kitasatospora</taxon>
    </lineage>
</organism>
<dbReference type="Gene3D" id="3.60.21.10">
    <property type="match status" value="1"/>
</dbReference>
<evidence type="ECO:0008006" key="3">
    <source>
        <dbReference type="Google" id="ProtNLM"/>
    </source>
</evidence>
<dbReference type="InterPro" id="IPR029052">
    <property type="entry name" value="Metallo-depent_PP-like"/>
</dbReference>
<accession>A0A540W4N4</accession>
<dbReference type="EMBL" id="VIGB01000003">
    <property type="protein sequence ID" value="TQF03952.1"/>
    <property type="molecule type" value="Genomic_DNA"/>
</dbReference>
<comment type="caution">
    <text evidence="1">The sequence shown here is derived from an EMBL/GenBank/DDBJ whole genome shotgun (WGS) entry which is preliminary data.</text>
</comment>
<protein>
    <recommendedName>
        <fullName evidence="3">Calcineurin-like phosphoesterase domain-containing protein</fullName>
    </recommendedName>
</protein>
<keyword evidence="2" id="KW-1185">Reference proteome</keyword>
<name>A0A540W4N4_9ACTN</name>
<dbReference type="OrthoDB" id="3613803at2"/>
<dbReference type="Proteomes" id="UP000319103">
    <property type="component" value="Unassembled WGS sequence"/>
</dbReference>
<dbReference type="RefSeq" id="WP_141634552.1">
    <property type="nucleotide sequence ID" value="NZ_VIGB01000003.1"/>
</dbReference>
<gene>
    <name evidence="1" type="ORF">E6W39_19060</name>
</gene>
<proteinExistence type="predicted"/>